<sequence>MPKLINRILLFSSIVLITASCKSYQVQATRDDLPVLHEYNKRYFDDAAKDYIYKANIAIYGKELSGILIFKKIDEQRHRLVLTTDFGNKLMDVEISGQDFLVHFVMEDLNRKIILNTLKKDFRLLLQKHYAIERTYSNGTTIIAKTKTGGKQYLHILKADSLLGKVDYVPHRQSKLSLQFSPETTGFTKLINIYHHKIKLKIDLVYIGK</sequence>
<proteinExistence type="predicted"/>
<reference evidence="1 2" key="1">
    <citation type="submission" date="2022-12" db="EMBL/GenBank/DDBJ databases">
        <title>Chitinophagaceae gen. sp. nov., a new member of the family Chitinophagaceae, isolated from soil in a chemical factory.</title>
        <authorList>
            <person name="Ke Z."/>
        </authorList>
    </citation>
    <scope>NUCLEOTIDE SEQUENCE [LARGE SCALE GENOMIC DNA]</scope>
    <source>
        <strain evidence="1 2">LY-5</strain>
    </source>
</reference>
<gene>
    <name evidence="1" type="ORF">O3P16_14150</name>
</gene>
<dbReference type="RefSeq" id="WP_407032281.1">
    <property type="nucleotide sequence ID" value="NZ_JAQGEF010000020.1"/>
</dbReference>
<evidence type="ECO:0008006" key="3">
    <source>
        <dbReference type="Google" id="ProtNLM"/>
    </source>
</evidence>
<dbReference type="PROSITE" id="PS51257">
    <property type="entry name" value="PROKAR_LIPOPROTEIN"/>
    <property type="match status" value="1"/>
</dbReference>
<accession>A0ABT4UM84</accession>
<dbReference type="EMBL" id="JAQGEF010000020">
    <property type="protein sequence ID" value="MDA3615952.1"/>
    <property type="molecule type" value="Genomic_DNA"/>
</dbReference>
<organism evidence="1 2">
    <name type="scientific">Polluticaenibacter yanchengensis</name>
    <dbReference type="NCBI Taxonomy" id="3014562"/>
    <lineage>
        <taxon>Bacteria</taxon>
        <taxon>Pseudomonadati</taxon>
        <taxon>Bacteroidota</taxon>
        <taxon>Chitinophagia</taxon>
        <taxon>Chitinophagales</taxon>
        <taxon>Chitinophagaceae</taxon>
        <taxon>Polluticaenibacter</taxon>
    </lineage>
</organism>
<evidence type="ECO:0000313" key="1">
    <source>
        <dbReference type="EMBL" id="MDA3615952.1"/>
    </source>
</evidence>
<name>A0ABT4UM84_9BACT</name>
<evidence type="ECO:0000313" key="2">
    <source>
        <dbReference type="Proteomes" id="UP001210231"/>
    </source>
</evidence>
<comment type="caution">
    <text evidence="1">The sequence shown here is derived from an EMBL/GenBank/DDBJ whole genome shotgun (WGS) entry which is preliminary data.</text>
</comment>
<dbReference type="Proteomes" id="UP001210231">
    <property type="component" value="Unassembled WGS sequence"/>
</dbReference>
<keyword evidence="2" id="KW-1185">Reference proteome</keyword>
<protein>
    <recommendedName>
        <fullName evidence="3">DUF4292 domain-containing protein</fullName>
    </recommendedName>
</protein>